<feature type="transmembrane region" description="Helical" evidence="13">
    <location>
        <begin position="56"/>
        <end position="76"/>
    </location>
</feature>
<keyword evidence="13" id="KW-0472">Membrane</keyword>
<keyword evidence="3" id="KW-0547">Nucleotide-binding</keyword>
<evidence type="ECO:0000259" key="14">
    <source>
        <dbReference type="Pfam" id="PF00899"/>
    </source>
</evidence>
<dbReference type="AlphaFoldDB" id="A0AAE3IWR7"/>
<keyword evidence="4" id="KW-0067">ATP-binding</keyword>
<dbReference type="GO" id="GO:0004792">
    <property type="term" value="F:thiosulfate-cyanide sulfurtransferase activity"/>
    <property type="evidence" value="ECO:0007669"/>
    <property type="project" value="TreeGrafter"/>
</dbReference>
<sequence length="350" mass="37334">MAITFVLMGVIWFGGPILRLPKAVRALLVGLIYVLGFVVLLTLPEGHNMRELFGDSVGIWALVGMCGAVVGLYVWALPLLRKRGETAAGVVPEAGGSFSETELDRYARHIVLREVGGLGQKRLREARVLVIGAGGLGAPALQYLGAAGVGTIGVVDDDVVENANLQRQVIHKDAAIGTPKVFSAQSELQAQNPFISVRPYHRRLDQESAEALFAEYDLILDGTDNFDTRYMVNRVAVALGKPLISAAMTQWEGQISLYDPAHGGPCYQCVFPEPPAPGLVPSCSEAGVIGPLPGVMGSMMAVEAIKVITGAGENLRGVLFTYDALYGETRKFTTSKRADCPVCGAIQVRA</sequence>
<evidence type="ECO:0000256" key="2">
    <source>
        <dbReference type="ARBA" id="ARBA00022679"/>
    </source>
</evidence>
<dbReference type="Proteomes" id="UP001208041">
    <property type="component" value="Unassembled WGS sequence"/>
</dbReference>
<dbReference type="GO" id="GO:0008146">
    <property type="term" value="F:sulfotransferase activity"/>
    <property type="evidence" value="ECO:0007669"/>
    <property type="project" value="TreeGrafter"/>
</dbReference>
<evidence type="ECO:0000313" key="16">
    <source>
        <dbReference type="Proteomes" id="UP001208041"/>
    </source>
</evidence>
<comment type="subunit">
    <text evidence="7">Homodimer. Forms a stable heterotetrameric complex of 2 MoeB and 2 MoaD during adenylation of MoaD.</text>
</comment>
<proteinExistence type="inferred from homology"/>
<evidence type="ECO:0000256" key="5">
    <source>
        <dbReference type="ARBA" id="ARBA00052218"/>
    </source>
</evidence>
<dbReference type="EC" id="2.7.7.80" evidence="8"/>
<dbReference type="InterPro" id="IPR045886">
    <property type="entry name" value="ThiF/MoeB/HesA"/>
</dbReference>
<dbReference type="GO" id="GO:0005524">
    <property type="term" value="F:ATP binding"/>
    <property type="evidence" value="ECO:0007669"/>
    <property type="project" value="UniProtKB-KW"/>
</dbReference>
<evidence type="ECO:0000256" key="6">
    <source>
        <dbReference type="ARBA" id="ARBA00055169"/>
    </source>
</evidence>
<evidence type="ECO:0000256" key="9">
    <source>
        <dbReference type="ARBA" id="ARBA00073635"/>
    </source>
</evidence>
<feature type="transmembrane region" description="Helical" evidence="13">
    <location>
        <begin position="26"/>
        <end position="44"/>
    </location>
</feature>
<keyword evidence="13" id="KW-0812">Transmembrane</keyword>
<name>A0AAE3IWR7_9RHOB</name>
<accession>A0AAE3IWR7</accession>
<evidence type="ECO:0000256" key="3">
    <source>
        <dbReference type="ARBA" id="ARBA00022741"/>
    </source>
</evidence>
<evidence type="ECO:0000256" key="11">
    <source>
        <dbReference type="ARBA" id="ARBA00075328"/>
    </source>
</evidence>
<dbReference type="SUPFAM" id="SSF69572">
    <property type="entry name" value="Activating enzymes of the ubiquitin-like proteins"/>
    <property type="match status" value="1"/>
</dbReference>
<dbReference type="FunFam" id="3.40.50.720:FF:000033">
    <property type="entry name" value="Adenylyltransferase and sulfurtransferase MOCS3"/>
    <property type="match status" value="1"/>
</dbReference>
<evidence type="ECO:0000313" key="15">
    <source>
        <dbReference type="EMBL" id="MCV6823642.1"/>
    </source>
</evidence>
<dbReference type="GO" id="GO:0008641">
    <property type="term" value="F:ubiquitin-like modifier activating enzyme activity"/>
    <property type="evidence" value="ECO:0007669"/>
    <property type="project" value="InterPro"/>
</dbReference>
<evidence type="ECO:0000256" key="4">
    <source>
        <dbReference type="ARBA" id="ARBA00022840"/>
    </source>
</evidence>
<dbReference type="InterPro" id="IPR035985">
    <property type="entry name" value="Ubiquitin-activating_enz"/>
</dbReference>
<dbReference type="PANTHER" id="PTHR10953">
    <property type="entry name" value="UBIQUITIN-ACTIVATING ENZYME E1"/>
    <property type="match status" value="1"/>
</dbReference>
<dbReference type="Gene3D" id="3.40.50.720">
    <property type="entry name" value="NAD(P)-binding Rossmann-like Domain"/>
    <property type="match status" value="1"/>
</dbReference>
<keyword evidence="2" id="KW-0808">Transferase</keyword>
<comment type="function">
    <text evidence="6">Catalyzes the adenylation by ATP of the carboxyl group of the C-terminal glycine of sulfur carrier protein MoaD.</text>
</comment>
<comment type="caution">
    <text evidence="15">The sequence shown here is derived from an EMBL/GenBank/DDBJ whole genome shotgun (WGS) entry which is preliminary data.</text>
</comment>
<evidence type="ECO:0000256" key="8">
    <source>
        <dbReference type="ARBA" id="ARBA00066884"/>
    </source>
</evidence>
<dbReference type="EMBL" id="JAOYFC010000001">
    <property type="protein sequence ID" value="MCV6823642.1"/>
    <property type="molecule type" value="Genomic_DNA"/>
</dbReference>
<keyword evidence="13" id="KW-1133">Transmembrane helix</keyword>
<keyword evidence="16" id="KW-1185">Reference proteome</keyword>
<feature type="domain" description="THIF-type NAD/FAD binding fold" evidence="14">
    <location>
        <begin position="106"/>
        <end position="342"/>
    </location>
</feature>
<evidence type="ECO:0000256" key="13">
    <source>
        <dbReference type="SAM" id="Phobius"/>
    </source>
</evidence>
<evidence type="ECO:0000256" key="12">
    <source>
        <dbReference type="ARBA" id="ARBA00078531"/>
    </source>
</evidence>
<dbReference type="GO" id="GO:0061605">
    <property type="term" value="F:molybdopterin-synthase adenylyltransferase activity"/>
    <property type="evidence" value="ECO:0007669"/>
    <property type="project" value="UniProtKB-EC"/>
</dbReference>
<dbReference type="NCBIfam" id="NF004281">
    <property type="entry name" value="PRK05690.1"/>
    <property type="match status" value="1"/>
</dbReference>
<comment type="similarity">
    <text evidence="1">Belongs to the HesA/MoeB/ThiF family.</text>
</comment>
<protein>
    <recommendedName>
        <fullName evidence="9">Molybdopterin-synthase adenylyltransferase</fullName>
        <ecNumber evidence="8">2.7.7.80</ecNumber>
    </recommendedName>
    <alternativeName>
        <fullName evidence="12">MoaD protein adenylase</fullName>
    </alternativeName>
    <alternativeName>
        <fullName evidence="10">Molybdopterin-converting factor subunit 1 adenylase</fullName>
    </alternativeName>
    <alternativeName>
        <fullName evidence="11">Sulfur carrier protein MoaD adenylyltransferase</fullName>
    </alternativeName>
</protein>
<evidence type="ECO:0000256" key="1">
    <source>
        <dbReference type="ARBA" id="ARBA00009919"/>
    </source>
</evidence>
<dbReference type="RefSeq" id="WP_263952480.1">
    <property type="nucleotide sequence ID" value="NZ_JAOYFC010000001.1"/>
</dbReference>
<gene>
    <name evidence="15" type="ORF">OH136_03660</name>
</gene>
<reference evidence="15" key="1">
    <citation type="submission" date="2022-10" db="EMBL/GenBank/DDBJ databases">
        <authorList>
            <person name="Yue Y."/>
        </authorList>
    </citation>
    <scope>NUCLEOTIDE SEQUENCE</scope>
    <source>
        <strain evidence="15">Z654</strain>
    </source>
</reference>
<dbReference type="Pfam" id="PF00899">
    <property type="entry name" value="ThiF"/>
    <property type="match status" value="1"/>
</dbReference>
<dbReference type="PANTHER" id="PTHR10953:SF102">
    <property type="entry name" value="ADENYLYLTRANSFERASE AND SULFURTRANSFERASE MOCS3"/>
    <property type="match status" value="1"/>
</dbReference>
<dbReference type="GO" id="GO:0005829">
    <property type="term" value="C:cytosol"/>
    <property type="evidence" value="ECO:0007669"/>
    <property type="project" value="TreeGrafter"/>
</dbReference>
<organism evidence="15 16">
    <name type="scientific">Halocynthiibacter halioticoli</name>
    <dbReference type="NCBI Taxonomy" id="2986804"/>
    <lineage>
        <taxon>Bacteria</taxon>
        <taxon>Pseudomonadati</taxon>
        <taxon>Pseudomonadota</taxon>
        <taxon>Alphaproteobacteria</taxon>
        <taxon>Rhodobacterales</taxon>
        <taxon>Paracoccaceae</taxon>
        <taxon>Halocynthiibacter</taxon>
    </lineage>
</organism>
<evidence type="ECO:0000256" key="10">
    <source>
        <dbReference type="ARBA" id="ARBA00075110"/>
    </source>
</evidence>
<comment type="catalytic activity">
    <reaction evidence="5">
        <text>[molybdopterin-synthase sulfur-carrier protein]-C-terminal Gly-Gly + ATP + H(+) = [molybdopterin-synthase sulfur-carrier protein]-C-terminal Gly-Gly-AMP + diphosphate</text>
        <dbReference type="Rhea" id="RHEA:43616"/>
        <dbReference type="Rhea" id="RHEA-COMP:12159"/>
        <dbReference type="Rhea" id="RHEA-COMP:12202"/>
        <dbReference type="ChEBI" id="CHEBI:15378"/>
        <dbReference type="ChEBI" id="CHEBI:30616"/>
        <dbReference type="ChEBI" id="CHEBI:33019"/>
        <dbReference type="ChEBI" id="CHEBI:90618"/>
        <dbReference type="ChEBI" id="CHEBI:90778"/>
        <dbReference type="EC" id="2.7.7.80"/>
    </reaction>
</comment>
<dbReference type="CDD" id="cd00757">
    <property type="entry name" value="ThiF_MoeB_HesA_family"/>
    <property type="match status" value="1"/>
</dbReference>
<dbReference type="InterPro" id="IPR000594">
    <property type="entry name" value="ThiF_NAD_FAD-bd"/>
</dbReference>
<evidence type="ECO:0000256" key="7">
    <source>
        <dbReference type="ARBA" id="ARBA00063809"/>
    </source>
</evidence>